<evidence type="ECO:0000313" key="2">
    <source>
        <dbReference type="Proteomes" id="UP000646745"/>
    </source>
</evidence>
<name>A0ABQ3E3C6_9GAMM</name>
<organism evidence="1 2">
    <name type="scientific">Salinicola rhizosphaerae</name>
    <dbReference type="NCBI Taxonomy" id="1443141"/>
    <lineage>
        <taxon>Bacteria</taxon>
        <taxon>Pseudomonadati</taxon>
        <taxon>Pseudomonadota</taxon>
        <taxon>Gammaproteobacteria</taxon>
        <taxon>Oceanospirillales</taxon>
        <taxon>Halomonadaceae</taxon>
        <taxon>Salinicola</taxon>
    </lineage>
</organism>
<keyword evidence="2" id="KW-1185">Reference proteome</keyword>
<reference evidence="2" key="1">
    <citation type="journal article" date="2019" name="Int. J. Syst. Evol. Microbiol.">
        <title>The Global Catalogue of Microorganisms (GCM) 10K type strain sequencing project: providing services to taxonomists for standard genome sequencing and annotation.</title>
        <authorList>
            <consortium name="The Broad Institute Genomics Platform"/>
            <consortium name="The Broad Institute Genome Sequencing Center for Infectious Disease"/>
            <person name="Wu L."/>
            <person name="Ma J."/>
        </authorList>
    </citation>
    <scope>NUCLEOTIDE SEQUENCE [LARGE SCALE GENOMIC DNA]</scope>
    <source>
        <strain evidence="2">KCTC 32998</strain>
    </source>
</reference>
<dbReference type="EMBL" id="BMZI01000004">
    <property type="protein sequence ID" value="GHB22401.1"/>
    <property type="molecule type" value="Genomic_DNA"/>
</dbReference>
<comment type="caution">
    <text evidence="1">The sequence shown here is derived from an EMBL/GenBank/DDBJ whole genome shotgun (WGS) entry which is preliminary data.</text>
</comment>
<dbReference type="Proteomes" id="UP000646745">
    <property type="component" value="Unassembled WGS sequence"/>
</dbReference>
<sequence length="108" mass="11956">MNGFRVFTMHNALIPVVAIALAALLIFGGEAISESHVDDDISALIAKQQPDAEGIELRNLKTVQKGYGTCGEYRASGSDAYAPFYYSKVNERVTLDTTSFRYRNHCQH</sequence>
<accession>A0ABQ3E3C6</accession>
<protein>
    <submittedName>
        <fullName evidence="1">Uncharacterized protein</fullName>
    </submittedName>
</protein>
<gene>
    <name evidence="1" type="ORF">GCM10009038_21690</name>
</gene>
<evidence type="ECO:0000313" key="1">
    <source>
        <dbReference type="EMBL" id="GHB22401.1"/>
    </source>
</evidence>
<proteinExistence type="predicted"/>